<feature type="region of interest" description="Disordered" evidence="1">
    <location>
        <begin position="553"/>
        <end position="671"/>
    </location>
</feature>
<accession>A0A4S8SJ15</accession>
<evidence type="ECO:0000313" key="3">
    <source>
        <dbReference type="EMBL" id="THV70730.1"/>
    </source>
</evidence>
<proteinExistence type="predicted"/>
<feature type="compositionally biased region" description="Polar residues" evidence="1">
    <location>
        <begin position="561"/>
        <end position="573"/>
    </location>
</feature>
<evidence type="ECO:0000259" key="2">
    <source>
        <dbReference type="PROSITE" id="PS50011"/>
    </source>
</evidence>
<dbReference type="GO" id="GO:0005634">
    <property type="term" value="C:nucleus"/>
    <property type="evidence" value="ECO:0007669"/>
    <property type="project" value="TreeGrafter"/>
</dbReference>
<keyword evidence="3" id="KW-0418">Kinase</keyword>
<dbReference type="FunFam" id="1.10.510.10:FF:000693">
    <property type="entry name" value="Serine/threonine protein kinase, putative"/>
    <property type="match status" value="1"/>
</dbReference>
<feature type="compositionally biased region" description="Polar residues" evidence="1">
    <location>
        <begin position="657"/>
        <end position="671"/>
    </location>
</feature>
<evidence type="ECO:0000256" key="1">
    <source>
        <dbReference type="SAM" id="MobiDB-lite"/>
    </source>
</evidence>
<dbReference type="PROSITE" id="PS50011">
    <property type="entry name" value="PROTEIN_KINASE_DOM"/>
    <property type="match status" value="1"/>
</dbReference>
<sequence>MDCMRKQFDKDLLLDGRYKTLSPLNHGSFGMVFMAKNVKTDATVAIKCIAKPSSSDACPTVMAVDDRSEELEIHAHLGSHPNIVSLLDTFESEHHTYLVIEFCPNGDLYEAIRLNRGPLETEHVRDFMMQLISAVEFMHAKGVYHRDIKPENIFLTQSGSMKLGDFGLATRDEWSTEYAVGSDRYMAPEQFQETSYTNGYSPAAADVWAIGICLLNVLFSRNPFATPTQSDPLFDDFVMDRQSLFDVFPTMSQDTFNVLMHCLALDPSRRSLDAVRTALKSVVSFTTDDDAMDDFCIEDRDPIRATLNREPLRTPSITSPTIDNGGCFPWAKALRETSQKHGRQLSVILDNESYTEDLFPEEKEATGKSWFTSTDPDSTSLNSTMESSLGMSYKSANNSAELIGHAFSRPVPISSSVPIKSSRALASVYGNMDANFSKSWSDLWEEDEEEEFQHPAFNSAASLERCTTAKPFEPSPLSAVSAAMDIKNASGRSSTPRGLSELKIAEEGRDIPGATGPQPIAGVAASAPVFQKYSPPSKRSIVDKWSALGNLRRGSKADAASASNRPTPVTPQKSTEKLEKNEKYNFTPFGNSAKKPKSRGRAASWRKDSPLATNTPSFTGSVPAWERKPQSNSHVSPPHDLWQSNRDWRQHPEPQHFFNSPLSKPRTQPATCGQQLLKSNKPFVDALDDDDIGDLEWVGGWHDLHL</sequence>
<dbReference type="SUPFAM" id="SSF56112">
    <property type="entry name" value="Protein kinase-like (PK-like)"/>
    <property type="match status" value="1"/>
</dbReference>
<feature type="compositionally biased region" description="Polar residues" evidence="1">
    <location>
        <begin position="611"/>
        <end position="620"/>
    </location>
</feature>
<dbReference type="GO" id="GO:0005524">
    <property type="term" value="F:ATP binding"/>
    <property type="evidence" value="ECO:0007669"/>
    <property type="project" value="InterPro"/>
</dbReference>
<dbReference type="InterPro" id="IPR008271">
    <property type="entry name" value="Ser/Thr_kinase_AS"/>
</dbReference>
<dbReference type="PROSITE" id="PS00108">
    <property type="entry name" value="PROTEIN_KINASE_ST"/>
    <property type="match status" value="1"/>
</dbReference>
<evidence type="ECO:0000313" key="4">
    <source>
        <dbReference type="Proteomes" id="UP000304951"/>
    </source>
</evidence>
<dbReference type="EMBL" id="QZAF01000184">
    <property type="protein sequence ID" value="THV70730.1"/>
    <property type="molecule type" value="Genomic_DNA"/>
</dbReference>
<dbReference type="Proteomes" id="UP000304951">
    <property type="component" value="Unassembled WGS sequence"/>
</dbReference>
<dbReference type="CDD" id="cd13993">
    <property type="entry name" value="STKc_Pat1_like"/>
    <property type="match status" value="1"/>
</dbReference>
<dbReference type="GO" id="GO:0004672">
    <property type="term" value="F:protein kinase activity"/>
    <property type="evidence" value="ECO:0007669"/>
    <property type="project" value="InterPro"/>
</dbReference>
<dbReference type="Pfam" id="PF00069">
    <property type="entry name" value="Pkinase"/>
    <property type="match status" value="1"/>
</dbReference>
<keyword evidence="3" id="KW-0808">Transferase</keyword>
<organism evidence="3 4">
    <name type="scientific">Aureobasidium pullulans</name>
    <name type="common">Black yeast</name>
    <name type="synonym">Pullularia pullulans</name>
    <dbReference type="NCBI Taxonomy" id="5580"/>
    <lineage>
        <taxon>Eukaryota</taxon>
        <taxon>Fungi</taxon>
        <taxon>Dikarya</taxon>
        <taxon>Ascomycota</taxon>
        <taxon>Pezizomycotina</taxon>
        <taxon>Dothideomycetes</taxon>
        <taxon>Dothideomycetidae</taxon>
        <taxon>Dothideales</taxon>
        <taxon>Saccotheciaceae</taxon>
        <taxon>Aureobasidium</taxon>
    </lineage>
</organism>
<dbReference type="Gene3D" id="1.10.510.10">
    <property type="entry name" value="Transferase(Phosphotransferase) domain 1"/>
    <property type="match status" value="1"/>
</dbReference>
<dbReference type="InterPro" id="IPR000719">
    <property type="entry name" value="Prot_kinase_dom"/>
</dbReference>
<protein>
    <submittedName>
        <fullName evidence="3">Kinase-like protein</fullName>
    </submittedName>
</protein>
<dbReference type="AlphaFoldDB" id="A0A4S8SJ15"/>
<comment type="caution">
    <text evidence="3">The sequence shown here is derived from an EMBL/GenBank/DDBJ whole genome shotgun (WGS) entry which is preliminary data.</text>
</comment>
<gene>
    <name evidence="3" type="ORF">D6D28_04945</name>
</gene>
<feature type="domain" description="Protein kinase" evidence="2">
    <location>
        <begin position="18"/>
        <end position="283"/>
    </location>
</feature>
<dbReference type="InterPro" id="IPR011009">
    <property type="entry name" value="Kinase-like_dom_sf"/>
</dbReference>
<name>A0A4S8SJ15_AURPU</name>
<reference evidence="3 4" key="1">
    <citation type="submission" date="2018-10" db="EMBL/GenBank/DDBJ databases">
        <title>Fifty Aureobasidium pullulans genomes reveal a recombining polyextremotolerant generalist.</title>
        <authorList>
            <person name="Gostincar C."/>
            <person name="Turk M."/>
            <person name="Zajc J."/>
            <person name="Gunde-Cimerman N."/>
        </authorList>
    </citation>
    <scope>NUCLEOTIDE SEQUENCE [LARGE SCALE GENOMIC DNA]</scope>
    <source>
        <strain evidence="3 4">EXF-11900</strain>
    </source>
</reference>
<feature type="compositionally biased region" description="Basic and acidic residues" evidence="1">
    <location>
        <begin position="574"/>
        <end position="583"/>
    </location>
</feature>
<dbReference type="SMART" id="SM00220">
    <property type="entry name" value="S_TKc"/>
    <property type="match status" value="1"/>
</dbReference>
<dbReference type="PANTHER" id="PTHR24345">
    <property type="entry name" value="SERINE/THREONINE-PROTEIN KINASE PLK"/>
    <property type="match status" value="1"/>
</dbReference>